<evidence type="ECO:0000313" key="1">
    <source>
        <dbReference type="EMBL" id="MBO2448672.1"/>
    </source>
</evidence>
<keyword evidence="2" id="KW-1185">Reference proteome</keyword>
<name>A0A939T6V1_9ACTN</name>
<dbReference type="AlphaFoldDB" id="A0A939T6V1"/>
<accession>A0A939T6V1</accession>
<evidence type="ECO:0000313" key="2">
    <source>
        <dbReference type="Proteomes" id="UP000669179"/>
    </source>
</evidence>
<dbReference type="EMBL" id="JAGEOJ010000006">
    <property type="protein sequence ID" value="MBO2448672.1"/>
    <property type="molecule type" value="Genomic_DNA"/>
</dbReference>
<protein>
    <submittedName>
        <fullName evidence="1">Uncharacterized protein</fullName>
    </submittedName>
</protein>
<sequence>MTDNLYPVGVSIKRDALNGSGFIATVEGGHPKVRYLFAFGDSRRAAGRALAKLIYETLDNSRFDLSKVGSIALIEARVIPLRSLTASDEDQSGDKQ</sequence>
<gene>
    <name evidence="1" type="ORF">J4573_16340</name>
</gene>
<proteinExistence type="predicted"/>
<comment type="caution">
    <text evidence="1">The sequence shown here is derived from an EMBL/GenBank/DDBJ whole genome shotgun (WGS) entry which is preliminary data.</text>
</comment>
<reference evidence="1" key="1">
    <citation type="submission" date="2021-03" db="EMBL/GenBank/DDBJ databases">
        <authorList>
            <person name="Kanchanasin P."/>
            <person name="Saeng-In P."/>
            <person name="Phongsopitanun W."/>
            <person name="Yuki M."/>
            <person name="Kudo T."/>
            <person name="Ohkuma M."/>
            <person name="Tanasupawat S."/>
        </authorList>
    </citation>
    <scope>NUCLEOTIDE SEQUENCE</scope>
    <source>
        <strain evidence="1">GKU 128</strain>
    </source>
</reference>
<dbReference type="RefSeq" id="WP_208256334.1">
    <property type="nucleotide sequence ID" value="NZ_JAGEOJ010000006.1"/>
</dbReference>
<dbReference type="Proteomes" id="UP000669179">
    <property type="component" value="Unassembled WGS sequence"/>
</dbReference>
<organism evidence="1 2">
    <name type="scientific">Actinomadura barringtoniae</name>
    <dbReference type="NCBI Taxonomy" id="1427535"/>
    <lineage>
        <taxon>Bacteria</taxon>
        <taxon>Bacillati</taxon>
        <taxon>Actinomycetota</taxon>
        <taxon>Actinomycetes</taxon>
        <taxon>Streptosporangiales</taxon>
        <taxon>Thermomonosporaceae</taxon>
        <taxon>Actinomadura</taxon>
    </lineage>
</organism>